<dbReference type="EMBL" id="JAAXPC010000004">
    <property type="protein sequence ID" value="NKY01713.1"/>
    <property type="molecule type" value="Genomic_DNA"/>
</dbReference>
<evidence type="ECO:0000256" key="1">
    <source>
        <dbReference type="SAM" id="MobiDB-lite"/>
    </source>
</evidence>
<dbReference type="PANTHER" id="PTHR43883">
    <property type="entry name" value="SLR0207 PROTEIN"/>
    <property type="match status" value="1"/>
</dbReference>
<dbReference type="PANTHER" id="PTHR43883:SF1">
    <property type="entry name" value="GLUCONOKINASE"/>
    <property type="match status" value="1"/>
</dbReference>
<gene>
    <name evidence="3" type="ORF">HGA05_09030</name>
</gene>
<feature type="region of interest" description="Disordered" evidence="1">
    <location>
        <begin position="451"/>
        <end position="477"/>
    </location>
</feature>
<proteinExistence type="predicted"/>
<comment type="caution">
    <text evidence="3">The sequence shown here is derived from an EMBL/GenBank/DDBJ whole genome shotgun (WGS) entry which is preliminary data.</text>
</comment>
<dbReference type="Pfam" id="PF01636">
    <property type="entry name" value="APH"/>
    <property type="match status" value="1"/>
</dbReference>
<dbReference type="Proteomes" id="UP000563898">
    <property type="component" value="Unassembled WGS sequence"/>
</dbReference>
<dbReference type="InterPro" id="IPR002575">
    <property type="entry name" value="Aminoglycoside_PTrfase"/>
</dbReference>
<dbReference type="RefSeq" id="WP_006371939.1">
    <property type="nucleotide sequence ID" value="NZ_JAAXPC010000004.1"/>
</dbReference>
<protein>
    <submittedName>
        <fullName evidence="3">AAA family ATPase</fullName>
    </submittedName>
</protein>
<dbReference type="Pfam" id="PF13671">
    <property type="entry name" value="AAA_33"/>
    <property type="match status" value="1"/>
</dbReference>
<evidence type="ECO:0000313" key="4">
    <source>
        <dbReference type="Proteomes" id="UP000563898"/>
    </source>
</evidence>
<dbReference type="AlphaFoldDB" id="A0A846WLM9"/>
<reference evidence="3 4" key="1">
    <citation type="submission" date="2020-04" db="EMBL/GenBank/DDBJ databases">
        <title>MicrobeNet Type strains.</title>
        <authorList>
            <person name="Nicholson A.C."/>
        </authorList>
    </citation>
    <scope>NUCLEOTIDE SEQUENCE [LARGE SCALE GENOMIC DNA]</scope>
    <source>
        <strain evidence="3 4">ATCC BAA-14</strain>
    </source>
</reference>
<sequence>MSTNPDPTTELLTAAGALDPDLPTDRIVTHGAVVFLNGTHAWKMKRPVRLRFFDFSTPELRHDVLQQELTLNRRFAPEVYRAVHAIRRADDGSLTLDGPGETVDWVLEMTRFDDDALLVHRAEPGNLDDAFLRTLAESVVDLHASSPIRDDPHGAARLQEVVDGNLASMSVFPDVIDPAAARRLTSRITAMITERSETLDARARRGRVRRVHGDLHLGNIAIIDGRPVPFDCLEFDEEMATTDVLYDLAFLLMDLWARDLRHEANVVVNQYLDRSPDDEDGFCLLPIMLAVRATVRAHVSAAADAVDDATRYLSLALGFTEPVAPRLMAIGGGSGTGKTTVARAIGGDLEPAPGARILRTDVLRKRLAGVGETEKLPRSAYTPQARSAVYDELNRLATTDLAGGMSVVADAVFGRATQQQAIASVATETGVDFTGWWLELDEAERISRITHRGPDASDADESVARGQTATLEPPDEWIHVDAHADPSFFLRNSVRPQEISRGRTKE</sequence>
<evidence type="ECO:0000259" key="2">
    <source>
        <dbReference type="Pfam" id="PF01636"/>
    </source>
</evidence>
<accession>A0A846WLM9</accession>
<dbReference type="SUPFAM" id="SSF52540">
    <property type="entry name" value="P-loop containing nucleoside triphosphate hydrolases"/>
    <property type="match status" value="1"/>
</dbReference>
<organism evidence="3 4">
    <name type="scientific">Gordonia polyisoprenivorans</name>
    <dbReference type="NCBI Taxonomy" id="84595"/>
    <lineage>
        <taxon>Bacteria</taxon>
        <taxon>Bacillati</taxon>
        <taxon>Actinomycetota</taxon>
        <taxon>Actinomycetes</taxon>
        <taxon>Mycobacteriales</taxon>
        <taxon>Gordoniaceae</taxon>
        <taxon>Gordonia</taxon>
    </lineage>
</organism>
<dbReference type="InterPro" id="IPR027417">
    <property type="entry name" value="P-loop_NTPase"/>
</dbReference>
<dbReference type="InterPro" id="IPR011009">
    <property type="entry name" value="Kinase-like_dom_sf"/>
</dbReference>
<name>A0A846WLM9_9ACTN</name>
<dbReference type="InterPro" id="IPR052732">
    <property type="entry name" value="Cell-binding_unc_protein"/>
</dbReference>
<feature type="domain" description="Aminoglycoside phosphotransferase" evidence="2">
    <location>
        <begin position="109"/>
        <end position="270"/>
    </location>
</feature>
<dbReference type="Gene3D" id="3.40.50.300">
    <property type="entry name" value="P-loop containing nucleotide triphosphate hydrolases"/>
    <property type="match status" value="1"/>
</dbReference>
<evidence type="ECO:0000313" key="3">
    <source>
        <dbReference type="EMBL" id="NKY01713.1"/>
    </source>
</evidence>
<dbReference type="SUPFAM" id="SSF56112">
    <property type="entry name" value="Protein kinase-like (PK-like)"/>
    <property type="match status" value="1"/>
</dbReference>